<dbReference type="EMBL" id="QGGW01000002">
    <property type="protein sequence ID" value="PWK61515.1"/>
    <property type="molecule type" value="Genomic_DNA"/>
</dbReference>
<proteinExistence type="predicted"/>
<dbReference type="CDD" id="cd02603">
    <property type="entry name" value="HAD_sEH-N_like"/>
    <property type="match status" value="1"/>
</dbReference>
<dbReference type="NCBIfam" id="TIGR01509">
    <property type="entry name" value="HAD-SF-IA-v3"/>
    <property type="match status" value="1"/>
</dbReference>
<dbReference type="SFLD" id="SFLDG01129">
    <property type="entry name" value="C1.5:_HAD__Beta-PGM__Phosphata"/>
    <property type="match status" value="1"/>
</dbReference>
<dbReference type="InterPro" id="IPR036412">
    <property type="entry name" value="HAD-like_sf"/>
</dbReference>
<dbReference type="PANTHER" id="PTHR43611">
    <property type="entry name" value="ALPHA-D-GLUCOSE 1-PHOSPHATE PHOSPHATASE"/>
    <property type="match status" value="1"/>
</dbReference>
<dbReference type="PANTHER" id="PTHR43611:SF3">
    <property type="entry name" value="FLAVIN MONONUCLEOTIDE HYDROLASE 1, CHLOROPLATIC"/>
    <property type="match status" value="1"/>
</dbReference>
<gene>
    <name evidence="1" type="ORF">C7455_102204</name>
</gene>
<dbReference type="SFLD" id="SFLDS00003">
    <property type="entry name" value="Haloacid_Dehalogenase"/>
    <property type="match status" value="1"/>
</dbReference>
<dbReference type="AlphaFoldDB" id="A0A316GKD4"/>
<comment type="caution">
    <text evidence="1">The sequence shown here is derived from an EMBL/GenBank/DDBJ whole genome shotgun (WGS) entry which is preliminary data.</text>
</comment>
<dbReference type="PRINTS" id="PR00413">
    <property type="entry name" value="HADHALOGNASE"/>
</dbReference>
<dbReference type="RefSeq" id="WP_109666498.1">
    <property type="nucleotide sequence ID" value="NZ_QGGW01000002.1"/>
</dbReference>
<dbReference type="SUPFAM" id="SSF56784">
    <property type="entry name" value="HAD-like"/>
    <property type="match status" value="1"/>
</dbReference>
<accession>A0A316GKD4</accession>
<keyword evidence="2" id="KW-1185">Reference proteome</keyword>
<protein>
    <submittedName>
        <fullName evidence="1">2-haloacid dehalogenase</fullName>
    </submittedName>
</protein>
<dbReference type="Gene3D" id="1.10.150.240">
    <property type="entry name" value="Putative phosphatase, domain 2"/>
    <property type="match status" value="1"/>
</dbReference>
<dbReference type="OrthoDB" id="9807742at2"/>
<dbReference type="Proteomes" id="UP000245708">
    <property type="component" value="Unassembled WGS sequence"/>
</dbReference>
<organism evidence="1 2">
    <name type="scientific">Roseicyclus mahoneyensis</name>
    <dbReference type="NCBI Taxonomy" id="164332"/>
    <lineage>
        <taxon>Bacteria</taxon>
        <taxon>Pseudomonadati</taxon>
        <taxon>Pseudomonadota</taxon>
        <taxon>Alphaproteobacteria</taxon>
        <taxon>Rhodobacterales</taxon>
        <taxon>Roseobacteraceae</taxon>
        <taxon>Roseicyclus</taxon>
    </lineage>
</organism>
<dbReference type="InterPro" id="IPR023214">
    <property type="entry name" value="HAD_sf"/>
</dbReference>
<dbReference type="Pfam" id="PF00702">
    <property type="entry name" value="Hydrolase"/>
    <property type="match status" value="1"/>
</dbReference>
<dbReference type="InterPro" id="IPR023198">
    <property type="entry name" value="PGP-like_dom2"/>
</dbReference>
<sequence length="207" mass="23242">MTPEAVIFDIGNVLIGWNPEAHYDRRIGAARRRALFAEVDLQGMNEQIDLGAPFRETVTAMAERHPEWSVEIRDWHDSWIEMIQPVIAPSVSLLRRLRAKGVPVFALSNFGVESYAFAQTKFDFLNEFDREFISGRMRVMKPDPAIYAAVEESVGLAPGALLFADDRPENIAAAQARGWQTHLFEHPQGWAARLVVAGLLTPEEVEG</sequence>
<dbReference type="InterPro" id="IPR006439">
    <property type="entry name" value="HAD-SF_hydro_IA"/>
</dbReference>
<reference evidence="1 2" key="1">
    <citation type="submission" date="2018-05" db="EMBL/GenBank/DDBJ databases">
        <title>Genomic Encyclopedia of Type Strains, Phase IV (KMG-IV): sequencing the most valuable type-strain genomes for metagenomic binning, comparative biology and taxonomic classification.</title>
        <authorList>
            <person name="Goeker M."/>
        </authorList>
    </citation>
    <scope>NUCLEOTIDE SEQUENCE [LARGE SCALE GENOMIC DNA]</scope>
    <source>
        <strain evidence="1 2">DSM 16097</strain>
    </source>
</reference>
<evidence type="ECO:0000313" key="2">
    <source>
        <dbReference type="Proteomes" id="UP000245708"/>
    </source>
</evidence>
<name>A0A316GKD4_9RHOB</name>
<evidence type="ECO:0000313" key="1">
    <source>
        <dbReference type="EMBL" id="PWK61515.1"/>
    </source>
</evidence>
<dbReference type="Gene3D" id="3.40.50.1000">
    <property type="entry name" value="HAD superfamily/HAD-like"/>
    <property type="match status" value="1"/>
</dbReference>